<evidence type="ECO:0000313" key="2">
    <source>
        <dbReference type="Proteomes" id="UP001055115"/>
    </source>
</evidence>
<accession>A0AA37LHA4</accession>
<dbReference type="RefSeq" id="XP_049128305.1">
    <property type="nucleotide sequence ID" value="XM_049272348.1"/>
</dbReference>
<organism evidence="1 2">
    <name type="scientific">Colletotrichum spaethianum</name>
    <dbReference type="NCBI Taxonomy" id="700344"/>
    <lineage>
        <taxon>Eukaryota</taxon>
        <taxon>Fungi</taxon>
        <taxon>Dikarya</taxon>
        <taxon>Ascomycota</taxon>
        <taxon>Pezizomycotina</taxon>
        <taxon>Sordariomycetes</taxon>
        <taxon>Hypocreomycetidae</taxon>
        <taxon>Glomerellales</taxon>
        <taxon>Glomerellaceae</taxon>
        <taxon>Colletotrichum</taxon>
        <taxon>Colletotrichum spaethianum species complex</taxon>
    </lineage>
</organism>
<proteinExistence type="predicted"/>
<keyword evidence="2" id="KW-1185">Reference proteome</keyword>
<sequence>MDDIFISYALTYLLRESEGIVVKPGTDRTLTNECFVALSTTIFGIDNMEKRVLQRGLQRYGVALKALNQALSDPRECRSFDVLEAIIIMALFEVS</sequence>
<reference evidence="1 2" key="1">
    <citation type="submission" date="2022-03" db="EMBL/GenBank/DDBJ databases">
        <title>Genome data of Colletotrichum spp.</title>
        <authorList>
            <person name="Utami Y.D."/>
            <person name="Hiruma K."/>
        </authorList>
    </citation>
    <scope>NUCLEOTIDE SEQUENCE [LARGE SCALE GENOMIC DNA]</scope>
    <source>
        <strain evidence="1 2">MAFF 239500</strain>
    </source>
</reference>
<dbReference type="EMBL" id="BQXU01000014">
    <property type="protein sequence ID" value="GKT45955.1"/>
    <property type="molecule type" value="Genomic_DNA"/>
</dbReference>
<evidence type="ECO:0000313" key="1">
    <source>
        <dbReference type="EMBL" id="GKT45955.1"/>
    </source>
</evidence>
<dbReference type="GeneID" id="73326938"/>
<dbReference type="Proteomes" id="UP001055115">
    <property type="component" value="Unassembled WGS sequence"/>
</dbReference>
<comment type="caution">
    <text evidence="1">The sequence shown here is derived from an EMBL/GenBank/DDBJ whole genome shotgun (WGS) entry which is preliminary data.</text>
</comment>
<dbReference type="AlphaFoldDB" id="A0AA37LHA4"/>
<protein>
    <submittedName>
        <fullName evidence="1">Uncharacterized protein</fullName>
    </submittedName>
</protein>
<name>A0AA37LHA4_9PEZI</name>
<gene>
    <name evidence="1" type="ORF">ColSpa_06136</name>
</gene>